<dbReference type="PROSITE" id="PS51186">
    <property type="entry name" value="GNAT"/>
    <property type="match status" value="1"/>
</dbReference>
<dbReference type="Gene3D" id="3.40.630.30">
    <property type="match status" value="1"/>
</dbReference>
<sequence length="180" mass="20647">MSLKNQTNLQNGDKFYETERLILRPMAVEDAEFILELYNSPKFIRYIGDRYIRTVADAENYIEKRFLPQFEKLGFGNYLILTKEGNHKIGGVGIFERDGLEVVDIGFSLLEGFEGKGYAYEAALKIKSVGMNDFGLTKLSAITTKDNASSQKLIEKLGLKFQRFVKIPNDPEELMYYETE</sequence>
<dbReference type="PANTHER" id="PTHR43792:SF1">
    <property type="entry name" value="N-ACETYLTRANSFERASE DOMAIN-CONTAINING PROTEIN"/>
    <property type="match status" value="1"/>
</dbReference>
<dbReference type="Proteomes" id="UP000184236">
    <property type="component" value="Unassembled WGS sequence"/>
</dbReference>
<evidence type="ECO:0000313" key="3">
    <source>
        <dbReference type="Proteomes" id="UP000184236"/>
    </source>
</evidence>
<name>A0A1M4YRK7_9FLAO</name>
<protein>
    <submittedName>
        <fullName evidence="2">Protein N-acetyltransferase, RimJ/RimL family</fullName>
    </submittedName>
</protein>
<gene>
    <name evidence="2" type="ORF">SAMN05444408_108170</name>
</gene>
<dbReference type="GO" id="GO:0016747">
    <property type="term" value="F:acyltransferase activity, transferring groups other than amino-acyl groups"/>
    <property type="evidence" value="ECO:0007669"/>
    <property type="project" value="InterPro"/>
</dbReference>
<accession>A0A1M4YRK7</accession>
<dbReference type="PANTHER" id="PTHR43792">
    <property type="entry name" value="GNAT FAMILY, PUTATIVE (AFU_ORTHOLOGUE AFUA_3G00765)-RELATED-RELATED"/>
    <property type="match status" value="1"/>
</dbReference>
<dbReference type="InterPro" id="IPR000182">
    <property type="entry name" value="GNAT_dom"/>
</dbReference>
<keyword evidence="3" id="KW-1185">Reference proteome</keyword>
<dbReference type="InterPro" id="IPR016181">
    <property type="entry name" value="Acyl_CoA_acyltransferase"/>
</dbReference>
<evidence type="ECO:0000313" key="2">
    <source>
        <dbReference type="EMBL" id="SHF08142.1"/>
    </source>
</evidence>
<dbReference type="STRING" id="1302685.SAMN05444408_108170"/>
<dbReference type="EMBL" id="FQVO01000008">
    <property type="protein sequence ID" value="SHF08142.1"/>
    <property type="molecule type" value="Genomic_DNA"/>
</dbReference>
<dbReference type="InterPro" id="IPR051531">
    <property type="entry name" value="N-acetyltransferase"/>
</dbReference>
<keyword evidence="2" id="KW-0808">Transferase</keyword>
<organism evidence="2 3">
    <name type="scientific">Chryseobacterium takakiae</name>
    <dbReference type="NCBI Taxonomy" id="1302685"/>
    <lineage>
        <taxon>Bacteria</taxon>
        <taxon>Pseudomonadati</taxon>
        <taxon>Bacteroidota</taxon>
        <taxon>Flavobacteriia</taxon>
        <taxon>Flavobacteriales</taxon>
        <taxon>Weeksellaceae</taxon>
        <taxon>Chryseobacterium group</taxon>
        <taxon>Chryseobacterium</taxon>
    </lineage>
</organism>
<evidence type="ECO:0000259" key="1">
    <source>
        <dbReference type="PROSITE" id="PS51186"/>
    </source>
</evidence>
<feature type="domain" description="N-acetyltransferase" evidence="1">
    <location>
        <begin position="21"/>
        <end position="180"/>
    </location>
</feature>
<dbReference type="AlphaFoldDB" id="A0A1M4YRK7"/>
<proteinExistence type="predicted"/>
<dbReference type="SUPFAM" id="SSF55729">
    <property type="entry name" value="Acyl-CoA N-acyltransferases (Nat)"/>
    <property type="match status" value="1"/>
</dbReference>
<reference evidence="3" key="1">
    <citation type="submission" date="2016-11" db="EMBL/GenBank/DDBJ databases">
        <authorList>
            <person name="Varghese N."/>
            <person name="Submissions S."/>
        </authorList>
    </citation>
    <scope>NUCLEOTIDE SEQUENCE [LARGE SCALE GENOMIC DNA]</scope>
    <source>
        <strain evidence="3">DSM 26898</strain>
    </source>
</reference>
<dbReference type="Pfam" id="PF13302">
    <property type="entry name" value="Acetyltransf_3"/>
    <property type="match status" value="1"/>
</dbReference>
<dbReference type="OrthoDB" id="9798081at2"/>
<dbReference type="RefSeq" id="WP_072885017.1">
    <property type="nucleotide sequence ID" value="NZ_FQVO01000008.1"/>
</dbReference>